<gene>
    <name evidence="3" type="ORF">FEM03_07875</name>
</gene>
<evidence type="ECO:0000259" key="2">
    <source>
        <dbReference type="Pfam" id="PF09835"/>
    </source>
</evidence>
<dbReference type="InterPro" id="IPR018639">
    <property type="entry name" value="DUF2062"/>
</dbReference>
<sequence length="210" mass="24048">MQRRYRKFVLQLYRRLRHPRMLKQSRVMRWFARHFLVKSVWKPTRHTFAGGTAVGLFVGALLIPGQMPLAALICGIFRVNIPIAIVICWMSNPVTFAPIAWWEINLGNWLMEVFHFGEVVPLRWSELTAMARGADDLWSFFGDVKPWAGSLYLGGVVAGLLLMPVGYLVVFALWDVVLMLAHRRKLRKKAVADALVESKAKNEENDKKVS</sequence>
<name>A0A5R8KGK4_9BACT</name>
<keyword evidence="1" id="KW-1133">Transmembrane helix</keyword>
<dbReference type="RefSeq" id="WP_138085649.1">
    <property type="nucleotide sequence ID" value="NZ_VAUV01000005.1"/>
</dbReference>
<organism evidence="3 4">
    <name type="scientific">Phragmitibacter flavus</name>
    <dbReference type="NCBI Taxonomy" id="2576071"/>
    <lineage>
        <taxon>Bacteria</taxon>
        <taxon>Pseudomonadati</taxon>
        <taxon>Verrucomicrobiota</taxon>
        <taxon>Verrucomicrobiia</taxon>
        <taxon>Verrucomicrobiales</taxon>
        <taxon>Verrucomicrobiaceae</taxon>
        <taxon>Phragmitibacter</taxon>
    </lineage>
</organism>
<dbReference type="PANTHER" id="PTHR40547:SF1">
    <property type="entry name" value="SLL0298 PROTEIN"/>
    <property type="match status" value="1"/>
</dbReference>
<dbReference type="PANTHER" id="PTHR40547">
    <property type="entry name" value="SLL0298 PROTEIN"/>
    <property type="match status" value="1"/>
</dbReference>
<keyword evidence="4" id="KW-1185">Reference proteome</keyword>
<evidence type="ECO:0000256" key="1">
    <source>
        <dbReference type="SAM" id="Phobius"/>
    </source>
</evidence>
<protein>
    <submittedName>
        <fullName evidence="3">DUF2062 domain-containing protein</fullName>
    </submittedName>
</protein>
<evidence type="ECO:0000313" key="3">
    <source>
        <dbReference type="EMBL" id="TLD71436.1"/>
    </source>
</evidence>
<dbReference type="Proteomes" id="UP000306196">
    <property type="component" value="Unassembled WGS sequence"/>
</dbReference>
<keyword evidence="1" id="KW-0472">Membrane</keyword>
<feature type="domain" description="DUF2062" evidence="2">
    <location>
        <begin position="29"/>
        <end position="176"/>
    </location>
</feature>
<accession>A0A5R8KGK4</accession>
<keyword evidence="1" id="KW-0812">Transmembrane</keyword>
<comment type="caution">
    <text evidence="3">The sequence shown here is derived from an EMBL/GenBank/DDBJ whole genome shotgun (WGS) entry which is preliminary data.</text>
</comment>
<proteinExistence type="predicted"/>
<feature type="transmembrane region" description="Helical" evidence="1">
    <location>
        <begin position="151"/>
        <end position="180"/>
    </location>
</feature>
<feature type="transmembrane region" description="Helical" evidence="1">
    <location>
        <begin position="81"/>
        <end position="101"/>
    </location>
</feature>
<evidence type="ECO:0000313" key="4">
    <source>
        <dbReference type="Proteomes" id="UP000306196"/>
    </source>
</evidence>
<dbReference type="OrthoDB" id="9786029at2"/>
<dbReference type="Pfam" id="PF09835">
    <property type="entry name" value="DUF2062"/>
    <property type="match status" value="1"/>
</dbReference>
<reference evidence="3 4" key="1">
    <citation type="submission" date="2019-05" db="EMBL/GenBank/DDBJ databases">
        <title>Verrucobacter flavum gen. nov., sp. nov. a new member of the family Verrucomicrobiaceae.</title>
        <authorList>
            <person name="Szuroczki S."/>
            <person name="Abbaszade G."/>
            <person name="Szabo A."/>
            <person name="Felfoldi T."/>
            <person name="Schumann P."/>
            <person name="Boka K."/>
            <person name="Keki Z."/>
            <person name="Toumi M."/>
            <person name="Toth E."/>
        </authorList>
    </citation>
    <scope>NUCLEOTIDE SEQUENCE [LARGE SCALE GENOMIC DNA]</scope>
    <source>
        <strain evidence="3 4">MG-N-17</strain>
    </source>
</reference>
<dbReference type="AlphaFoldDB" id="A0A5R8KGK4"/>
<dbReference type="EMBL" id="VAUV01000005">
    <property type="protein sequence ID" value="TLD71436.1"/>
    <property type="molecule type" value="Genomic_DNA"/>
</dbReference>